<feature type="transmembrane region" description="Helical" evidence="1">
    <location>
        <begin position="39"/>
        <end position="66"/>
    </location>
</feature>
<comment type="caution">
    <text evidence="3">The sequence shown here is derived from an EMBL/GenBank/DDBJ whole genome shotgun (WGS) entry which is preliminary data.</text>
</comment>
<proteinExistence type="predicted"/>
<keyword evidence="4" id="KW-1185">Reference proteome</keyword>
<keyword evidence="1" id="KW-1133">Transmembrane helix</keyword>
<dbReference type="RefSeq" id="WP_144913694.1">
    <property type="nucleotide sequence ID" value="NZ_VLLI01000008.1"/>
</dbReference>
<sequence>MQLLIANILKQIKTLFAKKTWSRIVAQLYSPDQSDELKAFSAAFGIFMGIIPIWGFQTITAIFLAVTFKLNKALVIVFSQVSFPAIFPVIIWLSFKVGRYCVGGSDANLSFKNINSHLLQYVYGSFTLALIAALFTGVITFSLLKTFRLVKQYRLRVSPS</sequence>
<dbReference type="OrthoDB" id="9810303at2"/>
<keyword evidence="1" id="KW-0812">Transmembrane</keyword>
<accession>A0A562TZ55</accession>
<protein>
    <submittedName>
        <fullName evidence="3">Uncharacterized protein DUF2062</fullName>
    </submittedName>
</protein>
<keyword evidence="1" id="KW-0472">Membrane</keyword>
<dbReference type="Proteomes" id="UP000317010">
    <property type="component" value="Unassembled WGS sequence"/>
</dbReference>
<organism evidence="3 4">
    <name type="scientific">Mucilaginibacter frigoritolerans</name>
    <dbReference type="NCBI Taxonomy" id="652788"/>
    <lineage>
        <taxon>Bacteria</taxon>
        <taxon>Pseudomonadati</taxon>
        <taxon>Bacteroidota</taxon>
        <taxon>Sphingobacteriia</taxon>
        <taxon>Sphingobacteriales</taxon>
        <taxon>Sphingobacteriaceae</taxon>
        <taxon>Mucilaginibacter</taxon>
    </lineage>
</organism>
<evidence type="ECO:0000256" key="1">
    <source>
        <dbReference type="SAM" id="Phobius"/>
    </source>
</evidence>
<dbReference type="PANTHER" id="PTHR40547:SF1">
    <property type="entry name" value="SLL0298 PROTEIN"/>
    <property type="match status" value="1"/>
</dbReference>
<feature type="transmembrane region" description="Helical" evidence="1">
    <location>
        <begin position="73"/>
        <end position="95"/>
    </location>
</feature>
<evidence type="ECO:0000259" key="2">
    <source>
        <dbReference type="Pfam" id="PF09835"/>
    </source>
</evidence>
<evidence type="ECO:0000313" key="4">
    <source>
        <dbReference type="Proteomes" id="UP000317010"/>
    </source>
</evidence>
<dbReference type="EMBL" id="VLLI01000008">
    <property type="protein sequence ID" value="TWI98763.1"/>
    <property type="molecule type" value="Genomic_DNA"/>
</dbReference>
<gene>
    <name evidence="3" type="ORF">JN11_02951</name>
</gene>
<evidence type="ECO:0000313" key="3">
    <source>
        <dbReference type="EMBL" id="TWI98763.1"/>
    </source>
</evidence>
<feature type="transmembrane region" description="Helical" evidence="1">
    <location>
        <begin position="121"/>
        <end position="144"/>
    </location>
</feature>
<dbReference type="InterPro" id="IPR018639">
    <property type="entry name" value="DUF2062"/>
</dbReference>
<reference evidence="3 4" key="1">
    <citation type="submission" date="2019-07" db="EMBL/GenBank/DDBJ databases">
        <title>Genomic Encyclopedia of Archaeal and Bacterial Type Strains, Phase II (KMG-II): from individual species to whole genera.</title>
        <authorList>
            <person name="Goeker M."/>
        </authorList>
    </citation>
    <scope>NUCLEOTIDE SEQUENCE [LARGE SCALE GENOMIC DNA]</scope>
    <source>
        <strain evidence="3 4">ATCC BAA-1854</strain>
    </source>
</reference>
<dbReference type="PANTHER" id="PTHR40547">
    <property type="entry name" value="SLL0298 PROTEIN"/>
    <property type="match status" value="1"/>
</dbReference>
<name>A0A562TZ55_9SPHI</name>
<feature type="domain" description="DUF2062" evidence="2">
    <location>
        <begin position="39"/>
        <end position="148"/>
    </location>
</feature>
<dbReference type="Pfam" id="PF09835">
    <property type="entry name" value="DUF2062"/>
    <property type="match status" value="1"/>
</dbReference>
<dbReference type="AlphaFoldDB" id="A0A562TZ55"/>